<feature type="region of interest" description="Disordered" evidence="3">
    <location>
        <begin position="874"/>
        <end position="894"/>
    </location>
</feature>
<evidence type="ECO:0000256" key="1">
    <source>
        <dbReference type="ARBA" id="ARBA00023117"/>
    </source>
</evidence>
<feature type="non-terminal residue" evidence="5">
    <location>
        <position position="1"/>
    </location>
</feature>
<dbReference type="PROSITE" id="PS50014">
    <property type="entry name" value="BROMODOMAIN_2"/>
    <property type="match status" value="1"/>
</dbReference>
<accession>A0A1D1XS79</accession>
<dbReference type="PANTHER" id="PTHR22881:SF42">
    <property type="entry name" value="DNA-BINDING BROMODOMAIN-CONTAINING PROTEIN"/>
    <property type="match status" value="1"/>
</dbReference>
<evidence type="ECO:0000256" key="3">
    <source>
        <dbReference type="SAM" id="MobiDB-lite"/>
    </source>
</evidence>
<dbReference type="PANTHER" id="PTHR22881">
    <property type="entry name" value="BROMODOMAIN CONTAINING PROTEIN"/>
    <property type="match status" value="1"/>
</dbReference>
<sequence>AGAGAGAASRRSLRQRRPRRVEDFAEYDDYDYDGNYYDELPAEEGGEEEEEEEDVVVDDEEEEDMEWKRREKKFKLLQKLPNHDTHHSPASAAEVCDRIGNRGGSAGAASSSCSSEDGLGPKPLGKRKARGGDDDERGDGVDLRLDGSGGGNLEMEDERRHAAPKCSGSASGRTDHQGPISTPLRDKKMLQAILDKLQKKDIYGVFAEPVDPEELPDYHDIIEHPMDFGTIRKKLSTGVYANLEQFESDIFLVCTNAMEYNSPDTIYFRQARSIQELARKKFQSIRFDRDNALKSEQNTQPNSVTEKPIKSSMCKASQDPDGSHLLSAATLDSNGDACTGLNAAQAGASEQPVIVEEFIDGSLPCENKPEKGEESSAKSSPVKLGMKPITLDEDRRTTYSVLNEQPDIESDSLFATFENEEKHLVAVGLDADYSYARSLARFAGSLGPIAWRIASGKIEKALPKGVKFGPGWVGEYEPLPTPVLFVESRSQQQSDNHVDTLLKGEHWRDRLKDEKGTRSAATETIHLYPRVSSDSSSMGSFDAKANYLKERPVCTEPLSQNPHLFGFNSGSQPTVSNTVSLQHSMSSAKDYSNIKVGASGKTMQQNSSCLVGSVDSAGRWPDHCPEVATSDLHEAISGNKSNLQSERFKKSGIGAHCPENASSCMEARGMSNRNDVESLGRRSRPHPSLGFIPTNQTRAGSDCFNPVVHAQVIDDPVEFMQLRSGQIPNKIITSNSLVINNQKQVMPTVSSPRSNSSAAAAAAARAWMSVGKSLEHKSIEASNLFRRQVGAAYLGNLTSEYLASTSRICEDDKKRPGASMSQTPSQPVADESCVQNKGLTAFPHFIMAELSRFHGQSSWRGLVPHVQLKQKKDMQPPDLNISFHSPGSPIRQSGILVDSQQPDLALQL</sequence>
<dbReference type="Pfam" id="PF00439">
    <property type="entry name" value="Bromodomain"/>
    <property type="match status" value="1"/>
</dbReference>
<organism evidence="5">
    <name type="scientific">Anthurium amnicola</name>
    <dbReference type="NCBI Taxonomy" id="1678845"/>
    <lineage>
        <taxon>Eukaryota</taxon>
        <taxon>Viridiplantae</taxon>
        <taxon>Streptophyta</taxon>
        <taxon>Embryophyta</taxon>
        <taxon>Tracheophyta</taxon>
        <taxon>Spermatophyta</taxon>
        <taxon>Magnoliopsida</taxon>
        <taxon>Liliopsida</taxon>
        <taxon>Araceae</taxon>
        <taxon>Pothoideae</taxon>
        <taxon>Potheae</taxon>
        <taxon>Anthurium</taxon>
    </lineage>
</organism>
<keyword evidence="1 2" id="KW-0103">Bromodomain</keyword>
<feature type="compositionally biased region" description="Low complexity" evidence="3">
    <location>
        <begin position="1"/>
        <end position="10"/>
    </location>
</feature>
<proteinExistence type="predicted"/>
<reference evidence="5" key="1">
    <citation type="submission" date="2015-07" db="EMBL/GenBank/DDBJ databases">
        <title>Transcriptome Assembly of Anthurium amnicola.</title>
        <authorList>
            <person name="Suzuki J."/>
        </authorList>
    </citation>
    <scope>NUCLEOTIDE SEQUENCE</scope>
</reference>
<dbReference type="EMBL" id="GDJX01022702">
    <property type="protein sequence ID" value="JAT45234.1"/>
    <property type="molecule type" value="Transcribed_RNA"/>
</dbReference>
<gene>
    <name evidence="5" type="primary">BRPF3_8</name>
    <name evidence="5" type="ORF">g.81137</name>
</gene>
<dbReference type="AlphaFoldDB" id="A0A1D1XS79"/>
<dbReference type="PROSITE" id="PS00633">
    <property type="entry name" value="BROMODOMAIN_1"/>
    <property type="match status" value="1"/>
</dbReference>
<dbReference type="Gene3D" id="1.20.920.10">
    <property type="entry name" value="Bromodomain-like"/>
    <property type="match status" value="1"/>
</dbReference>
<feature type="compositionally biased region" description="Acidic residues" evidence="3">
    <location>
        <begin position="40"/>
        <end position="65"/>
    </location>
</feature>
<feature type="region of interest" description="Disordered" evidence="3">
    <location>
        <begin position="1"/>
        <end position="67"/>
    </location>
</feature>
<evidence type="ECO:0000313" key="5">
    <source>
        <dbReference type="EMBL" id="JAT45234.1"/>
    </source>
</evidence>
<dbReference type="SMART" id="SM00297">
    <property type="entry name" value="BROMO"/>
    <property type="match status" value="1"/>
</dbReference>
<protein>
    <submittedName>
        <fullName evidence="5">Bromodomain and PHD finger-containing protein 3</fullName>
    </submittedName>
</protein>
<dbReference type="InterPro" id="IPR051831">
    <property type="entry name" value="Bromodomain_contain_prot"/>
</dbReference>
<feature type="compositionally biased region" description="Polar residues" evidence="3">
    <location>
        <begin position="294"/>
        <end position="305"/>
    </location>
</feature>
<dbReference type="InterPro" id="IPR036427">
    <property type="entry name" value="Bromodomain-like_sf"/>
</dbReference>
<feature type="region of interest" description="Disordered" evidence="3">
    <location>
        <begin position="292"/>
        <end position="328"/>
    </location>
</feature>
<feature type="domain" description="Bromo" evidence="4">
    <location>
        <begin position="198"/>
        <end position="268"/>
    </location>
</feature>
<feature type="region of interest" description="Disordered" evidence="3">
    <location>
        <begin position="80"/>
        <end position="182"/>
    </location>
</feature>
<dbReference type="CDD" id="cd04369">
    <property type="entry name" value="Bromodomain"/>
    <property type="match status" value="1"/>
</dbReference>
<evidence type="ECO:0000256" key="2">
    <source>
        <dbReference type="PROSITE-ProRule" id="PRU00035"/>
    </source>
</evidence>
<name>A0A1D1XS79_9ARAE</name>
<dbReference type="InterPro" id="IPR018359">
    <property type="entry name" value="Bromodomain_CS"/>
</dbReference>
<dbReference type="PRINTS" id="PR00503">
    <property type="entry name" value="BROMODOMAIN"/>
</dbReference>
<dbReference type="SUPFAM" id="SSF47370">
    <property type="entry name" value="Bromodomain"/>
    <property type="match status" value="1"/>
</dbReference>
<evidence type="ECO:0000259" key="4">
    <source>
        <dbReference type="PROSITE" id="PS50014"/>
    </source>
</evidence>
<dbReference type="InterPro" id="IPR001487">
    <property type="entry name" value="Bromodomain"/>
</dbReference>